<dbReference type="PANTHER" id="PTHR37451:SF3">
    <property type="entry name" value="MARVEL DOMAIN-CONTAINING PROTEIN"/>
    <property type="match status" value="1"/>
</dbReference>
<dbReference type="Proteomes" id="UP001172155">
    <property type="component" value="Unassembled WGS sequence"/>
</dbReference>
<proteinExistence type="predicted"/>
<evidence type="ECO:0008006" key="5">
    <source>
        <dbReference type="Google" id="ProtNLM"/>
    </source>
</evidence>
<keyword evidence="2" id="KW-0812">Transmembrane</keyword>
<evidence type="ECO:0000256" key="2">
    <source>
        <dbReference type="SAM" id="Phobius"/>
    </source>
</evidence>
<organism evidence="3 4">
    <name type="scientific">Schizothecium vesticola</name>
    <dbReference type="NCBI Taxonomy" id="314040"/>
    <lineage>
        <taxon>Eukaryota</taxon>
        <taxon>Fungi</taxon>
        <taxon>Dikarya</taxon>
        <taxon>Ascomycota</taxon>
        <taxon>Pezizomycotina</taxon>
        <taxon>Sordariomycetes</taxon>
        <taxon>Sordariomycetidae</taxon>
        <taxon>Sordariales</taxon>
        <taxon>Schizotheciaceae</taxon>
        <taxon>Schizothecium</taxon>
    </lineage>
</organism>
<feature type="compositionally biased region" description="Basic and acidic residues" evidence="1">
    <location>
        <begin position="255"/>
        <end position="276"/>
    </location>
</feature>
<feature type="compositionally biased region" description="Basic and acidic residues" evidence="1">
    <location>
        <begin position="176"/>
        <end position="196"/>
    </location>
</feature>
<feature type="transmembrane region" description="Helical" evidence="2">
    <location>
        <begin position="17"/>
        <end position="38"/>
    </location>
</feature>
<keyword evidence="4" id="KW-1185">Reference proteome</keyword>
<feature type="region of interest" description="Disordered" evidence="1">
    <location>
        <begin position="166"/>
        <end position="290"/>
    </location>
</feature>
<evidence type="ECO:0000313" key="4">
    <source>
        <dbReference type="Proteomes" id="UP001172155"/>
    </source>
</evidence>
<dbReference type="AlphaFoldDB" id="A0AA40FBU5"/>
<accession>A0AA40FBU5</accession>
<dbReference type="PANTHER" id="PTHR37451">
    <property type="entry name" value="MARVEL DOMAIN"/>
    <property type="match status" value="1"/>
</dbReference>
<evidence type="ECO:0000256" key="1">
    <source>
        <dbReference type="SAM" id="MobiDB-lite"/>
    </source>
</evidence>
<gene>
    <name evidence="3" type="ORF">B0T18DRAFT_435045</name>
</gene>
<keyword evidence="2" id="KW-0472">Membrane</keyword>
<feature type="transmembrane region" description="Helical" evidence="2">
    <location>
        <begin position="117"/>
        <end position="141"/>
    </location>
</feature>
<comment type="caution">
    <text evidence="3">The sequence shown here is derived from an EMBL/GenBank/DDBJ whole genome shotgun (WGS) entry which is preliminary data.</text>
</comment>
<feature type="transmembrane region" description="Helical" evidence="2">
    <location>
        <begin position="50"/>
        <end position="70"/>
    </location>
</feature>
<dbReference type="EMBL" id="JAUKUD010000001">
    <property type="protein sequence ID" value="KAK0754747.1"/>
    <property type="molecule type" value="Genomic_DNA"/>
</dbReference>
<feature type="transmembrane region" description="Helical" evidence="2">
    <location>
        <begin position="82"/>
        <end position="105"/>
    </location>
</feature>
<feature type="compositionally biased region" description="Polar residues" evidence="1">
    <location>
        <begin position="224"/>
        <end position="238"/>
    </location>
</feature>
<sequence length="290" mass="32170">MWDDIELNTDHIPALKLAFHIGQFVCTLVLWCMEIAVFRAEGSVVNGNVGWTFAVCFLSIPAWIYLVMAPRFPRTRKFAQPYVMATLDGVFALIWISAFATQAAYNSANKCGTACAVSKACVAMGVFVFIFSCVTTFLSIWTVKYWQFNNSLPGYDRGQIPAHNIDPDKAAFSTAPHDDDAYERVNMDDHDEDGRRPGRFNPDPYGAPSSLVSDPYGAGPASTVGGSQVGSYVSTSYSGAPENPFRQDNPFDSDSEYHRRYAHPTAHDDLEDDRRPVAAFPSADYDRITR</sequence>
<evidence type="ECO:0000313" key="3">
    <source>
        <dbReference type="EMBL" id="KAK0754747.1"/>
    </source>
</evidence>
<protein>
    <recommendedName>
        <fullName evidence="5">MARVEL domain-containing protein</fullName>
    </recommendedName>
</protein>
<keyword evidence="2" id="KW-1133">Transmembrane helix</keyword>
<name>A0AA40FBU5_9PEZI</name>
<reference evidence="3" key="1">
    <citation type="submission" date="2023-06" db="EMBL/GenBank/DDBJ databases">
        <title>Genome-scale phylogeny and comparative genomics of the fungal order Sordariales.</title>
        <authorList>
            <consortium name="Lawrence Berkeley National Laboratory"/>
            <person name="Hensen N."/>
            <person name="Bonometti L."/>
            <person name="Westerberg I."/>
            <person name="Brannstrom I.O."/>
            <person name="Guillou S."/>
            <person name="Cros-Aarteil S."/>
            <person name="Calhoun S."/>
            <person name="Haridas S."/>
            <person name="Kuo A."/>
            <person name="Mondo S."/>
            <person name="Pangilinan J."/>
            <person name="Riley R."/>
            <person name="LaButti K."/>
            <person name="Andreopoulos B."/>
            <person name="Lipzen A."/>
            <person name="Chen C."/>
            <person name="Yanf M."/>
            <person name="Daum C."/>
            <person name="Ng V."/>
            <person name="Clum A."/>
            <person name="Steindorff A."/>
            <person name="Ohm R."/>
            <person name="Martin F."/>
            <person name="Silar P."/>
            <person name="Natvig D."/>
            <person name="Lalanne C."/>
            <person name="Gautier V."/>
            <person name="Ament-velasquez S.L."/>
            <person name="Kruys A."/>
            <person name="Hutchinson M.I."/>
            <person name="Powell A.J."/>
            <person name="Barry K."/>
            <person name="Miller A.N."/>
            <person name="Grigoriev I.V."/>
            <person name="Debuchy R."/>
            <person name="Gladieux P."/>
            <person name="Thoren M.H."/>
            <person name="Johannesson H."/>
        </authorList>
    </citation>
    <scope>NUCLEOTIDE SEQUENCE</scope>
    <source>
        <strain evidence="3">SMH3187-1</strain>
    </source>
</reference>